<gene>
    <name evidence="6" type="ORF">CCALI_02370</name>
</gene>
<reference evidence="7" key="1">
    <citation type="submission" date="2013-03" db="EMBL/GenBank/DDBJ databases">
        <title>Genome sequence of Chthonomonas calidirosea, the first sequenced genome from the Armatimonadetes phylum (formally candidate division OP10).</title>
        <authorList>
            <person name="Lee K.C.Y."/>
            <person name="Morgan X.C."/>
            <person name="Dunfield P.F."/>
            <person name="Tamas I."/>
            <person name="Houghton K.M."/>
            <person name="Vyssotski M."/>
            <person name="Ryan J.L.J."/>
            <person name="Lagutin K."/>
            <person name="McDonald I.R."/>
            <person name="Stott M.B."/>
        </authorList>
    </citation>
    <scope>NUCLEOTIDE SEQUENCE [LARGE SCALE GENOMIC DNA]</scope>
    <source>
        <strain evidence="7">DSM 23976 / ICMP 18418 / T49</strain>
    </source>
</reference>
<dbReference type="KEGG" id="ccz:CCALI_02370"/>
<keyword evidence="2" id="KW-0731">Sigma factor</keyword>
<dbReference type="SUPFAM" id="SSF88946">
    <property type="entry name" value="Sigma2 domain of RNA polymerase sigma factors"/>
    <property type="match status" value="1"/>
</dbReference>
<organism evidence="6 7">
    <name type="scientific">Chthonomonas calidirosea (strain DSM 23976 / ICMP 18418 / T49)</name>
    <dbReference type="NCBI Taxonomy" id="1303518"/>
    <lineage>
        <taxon>Bacteria</taxon>
        <taxon>Bacillati</taxon>
        <taxon>Armatimonadota</taxon>
        <taxon>Chthonomonadia</taxon>
        <taxon>Chthonomonadales</taxon>
        <taxon>Chthonomonadaceae</taxon>
        <taxon>Chthonomonas</taxon>
    </lineage>
</organism>
<dbReference type="Gene3D" id="1.10.10.10">
    <property type="entry name" value="Winged helix-like DNA-binding domain superfamily/Winged helix DNA-binding domain"/>
    <property type="match status" value="1"/>
</dbReference>
<dbReference type="Gene3D" id="1.20.120.1810">
    <property type="match status" value="1"/>
</dbReference>
<keyword evidence="4" id="KW-0804">Transcription</keyword>
<dbReference type="InterPro" id="IPR014284">
    <property type="entry name" value="RNA_pol_sigma-70_dom"/>
</dbReference>
<dbReference type="SUPFAM" id="SSF88659">
    <property type="entry name" value="Sigma3 and sigma4 domains of RNA polymerase sigma factors"/>
    <property type="match status" value="1"/>
</dbReference>
<dbReference type="PANTHER" id="PTHR30385:SF1">
    <property type="entry name" value="RNA POLYMERASE SIGMA-H FACTOR"/>
    <property type="match status" value="1"/>
</dbReference>
<dbReference type="GO" id="GO:0003677">
    <property type="term" value="F:DNA binding"/>
    <property type="evidence" value="ECO:0007669"/>
    <property type="project" value="UniProtKB-KW"/>
</dbReference>
<dbReference type="HOGENOM" id="CLU_090333_0_1_0"/>
<dbReference type="PROSITE" id="PS00622">
    <property type="entry name" value="HTH_LUXR_1"/>
    <property type="match status" value="1"/>
</dbReference>
<dbReference type="InterPro" id="IPR036388">
    <property type="entry name" value="WH-like_DNA-bd_sf"/>
</dbReference>
<dbReference type="eggNOG" id="COG1595">
    <property type="taxonomic scope" value="Bacteria"/>
</dbReference>
<dbReference type="Pfam" id="PF04542">
    <property type="entry name" value="Sigma70_r2"/>
    <property type="match status" value="1"/>
</dbReference>
<sequence length="228" mass="25727">MISEQQRHLPASHHRFADMQDAEIVAQAQKGDRAASEYLLYKYRNLVRTKVKSYFLVGAEREDLLQVGMIGLWQAIVDFRVDRAIAFPAFAKVCIQRHIITAIKTATRQKQMPLNTSVPLEGPPEDASSDWCLCDMIPSANAPDPEELVIQGEDTRALQEMLRQLLSDFEWHVLAGYQLGKSYREIAEELRCKTKSVDNALARIKRKVATLPLGVANLSQLFANSSSR</sequence>
<keyword evidence="7" id="KW-1185">Reference proteome</keyword>
<evidence type="ECO:0000259" key="5">
    <source>
        <dbReference type="PROSITE" id="PS00622"/>
    </source>
</evidence>
<name>S0EWB6_CHTCT</name>
<evidence type="ECO:0000256" key="2">
    <source>
        <dbReference type="ARBA" id="ARBA00023082"/>
    </source>
</evidence>
<dbReference type="GO" id="GO:0016987">
    <property type="term" value="F:sigma factor activity"/>
    <property type="evidence" value="ECO:0007669"/>
    <property type="project" value="UniProtKB-KW"/>
</dbReference>
<evidence type="ECO:0000313" key="7">
    <source>
        <dbReference type="Proteomes" id="UP000014227"/>
    </source>
</evidence>
<dbReference type="Pfam" id="PF08281">
    <property type="entry name" value="Sigma70_r4_2"/>
    <property type="match status" value="1"/>
</dbReference>
<keyword evidence="3" id="KW-0238">DNA-binding</keyword>
<dbReference type="PANTHER" id="PTHR30385">
    <property type="entry name" value="SIGMA FACTOR F FLAGELLAR"/>
    <property type="match status" value="1"/>
</dbReference>
<feature type="domain" description="HTH luxR-type" evidence="5">
    <location>
        <begin position="180"/>
        <end position="207"/>
    </location>
</feature>
<dbReference type="InParanoid" id="S0EWB6"/>
<evidence type="ECO:0000256" key="3">
    <source>
        <dbReference type="ARBA" id="ARBA00023125"/>
    </source>
</evidence>
<dbReference type="InterPro" id="IPR000792">
    <property type="entry name" value="Tscrpt_reg_LuxR_C"/>
</dbReference>
<dbReference type="NCBIfam" id="NF006148">
    <property type="entry name" value="PRK08295.1-5"/>
    <property type="match status" value="1"/>
</dbReference>
<protein>
    <submittedName>
        <fullName evidence="6">RNA polymerase, sigma 30 subunit, SigH</fullName>
    </submittedName>
</protein>
<dbReference type="InterPro" id="IPR013324">
    <property type="entry name" value="RNA_pol_sigma_r3/r4-like"/>
</dbReference>
<accession>S0EWB6</accession>
<evidence type="ECO:0000256" key="4">
    <source>
        <dbReference type="ARBA" id="ARBA00023163"/>
    </source>
</evidence>
<dbReference type="SMART" id="SM00421">
    <property type="entry name" value="HTH_LUXR"/>
    <property type="match status" value="1"/>
</dbReference>
<dbReference type="STRING" id="454171.CP488_01723"/>
<dbReference type="InterPro" id="IPR013249">
    <property type="entry name" value="RNA_pol_sigma70_r4_t2"/>
</dbReference>
<dbReference type="NCBIfam" id="NF006145">
    <property type="entry name" value="PRK08295.1-2"/>
    <property type="match status" value="1"/>
</dbReference>
<dbReference type="Proteomes" id="UP000014227">
    <property type="component" value="Chromosome I"/>
</dbReference>
<dbReference type="InterPro" id="IPR013325">
    <property type="entry name" value="RNA_pol_sigma_r2"/>
</dbReference>
<evidence type="ECO:0000256" key="1">
    <source>
        <dbReference type="ARBA" id="ARBA00023015"/>
    </source>
</evidence>
<dbReference type="FunCoup" id="S0EWB6">
    <property type="interactions" value="2"/>
</dbReference>
<keyword evidence="1" id="KW-0805">Transcription regulation</keyword>
<dbReference type="RefSeq" id="WP_016483691.1">
    <property type="nucleotide sequence ID" value="NC_021487.1"/>
</dbReference>
<dbReference type="PIRSF" id="PIRSF002939">
    <property type="entry name" value="RNA_polymerase_sigma-H_factor"/>
    <property type="match status" value="1"/>
</dbReference>
<evidence type="ECO:0000313" key="6">
    <source>
        <dbReference type="EMBL" id="CCW36174.1"/>
    </source>
</evidence>
<dbReference type="GO" id="GO:0006352">
    <property type="term" value="P:DNA-templated transcription initiation"/>
    <property type="evidence" value="ECO:0007669"/>
    <property type="project" value="InterPro"/>
</dbReference>
<dbReference type="AlphaFoldDB" id="S0EWB6"/>
<dbReference type="PATRIC" id="fig|1303518.3.peg.2464"/>
<dbReference type="InterPro" id="IPR007627">
    <property type="entry name" value="RNA_pol_sigma70_r2"/>
</dbReference>
<dbReference type="NCBIfam" id="TIGR02937">
    <property type="entry name" value="sigma70-ECF"/>
    <property type="match status" value="1"/>
</dbReference>
<dbReference type="EMBL" id="HF951689">
    <property type="protein sequence ID" value="CCW36174.1"/>
    <property type="molecule type" value="Genomic_DNA"/>
</dbReference>
<dbReference type="InterPro" id="IPR016371">
    <property type="entry name" value="RNA_pol_sigma-H_factor"/>
</dbReference>
<proteinExistence type="predicted"/>